<dbReference type="InterPro" id="IPR029063">
    <property type="entry name" value="SAM-dependent_MTases_sf"/>
</dbReference>
<organism evidence="7 8">
    <name type="scientific">Muntiacus reevesi</name>
    <name type="common">Reeves' muntjac</name>
    <name type="synonym">Cervus reevesi</name>
    <dbReference type="NCBI Taxonomy" id="9886"/>
    <lineage>
        <taxon>Eukaryota</taxon>
        <taxon>Metazoa</taxon>
        <taxon>Chordata</taxon>
        <taxon>Craniata</taxon>
        <taxon>Vertebrata</taxon>
        <taxon>Euteleostomi</taxon>
        <taxon>Mammalia</taxon>
        <taxon>Eutheria</taxon>
        <taxon>Laurasiatheria</taxon>
        <taxon>Artiodactyla</taxon>
        <taxon>Ruminantia</taxon>
        <taxon>Pecora</taxon>
        <taxon>Cervidae</taxon>
        <taxon>Muntiacinae</taxon>
        <taxon>Muntiacus</taxon>
    </lineage>
</organism>
<evidence type="ECO:0000256" key="3">
    <source>
        <dbReference type="ARBA" id="ARBA00022679"/>
    </source>
</evidence>
<evidence type="ECO:0000256" key="4">
    <source>
        <dbReference type="ARBA" id="ARBA00022691"/>
    </source>
</evidence>
<dbReference type="GO" id="GO:0008175">
    <property type="term" value="F:tRNA methyltransferase activity"/>
    <property type="evidence" value="ECO:0007669"/>
    <property type="project" value="TreeGrafter"/>
</dbReference>
<dbReference type="EMBL" id="VCEB01000013">
    <property type="protein sequence ID" value="KAB0371017.1"/>
    <property type="molecule type" value="Genomic_DNA"/>
</dbReference>
<accession>A0A5N3XCT7</accession>
<evidence type="ECO:0000313" key="8">
    <source>
        <dbReference type="Proteomes" id="UP000326062"/>
    </source>
</evidence>
<dbReference type="GO" id="GO:0070901">
    <property type="term" value="P:mitochondrial tRNA methylation"/>
    <property type="evidence" value="ECO:0007669"/>
    <property type="project" value="TreeGrafter"/>
</dbReference>
<dbReference type="Pfam" id="PF02475">
    <property type="entry name" value="TRM5-TYW2_MTfase"/>
    <property type="match status" value="1"/>
</dbReference>
<keyword evidence="4" id="KW-0949">S-adenosyl-L-methionine</keyword>
<keyword evidence="2" id="KW-0489">Methyltransferase</keyword>
<name>A0A5N3XCT7_MUNRE</name>
<dbReference type="GO" id="GO:0002939">
    <property type="term" value="P:tRNA N1-guanine methylation"/>
    <property type="evidence" value="ECO:0007669"/>
    <property type="project" value="TreeGrafter"/>
</dbReference>
<evidence type="ECO:0000313" key="7">
    <source>
        <dbReference type="EMBL" id="KAB0371017.1"/>
    </source>
</evidence>
<dbReference type="PANTHER" id="PTHR23245:SF36">
    <property type="entry name" value="TRNA (GUANINE(37)-N1)-METHYLTRANSFERASE"/>
    <property type="match status" value="1"/>
</dbReference>
<proteinExistence type="predicted"/>
<dbReference type="PANTHER" id="PTHR23245">
    <property type="entry name" value="TRNA METHYLTRANSFERASE"/>
    <property type="match status" value="1"/>
</dbReference>
<dbReference type="SUPFAM" id="SSF53335">
    <property type="entry name" value="S-adenosyl-L-methionine-dependent methyltransferases"/>
    <property type="match status" value="1"/>
</dbReference>
<evidence type="ECO:0000256" key="5">
    <source>
        <dbReference type="ARBA" id="ARBA00022694"/>
    </source>
</evidence>
<keyword evidence="1" id="KW-0963">Cytoplasm</keyword>
<keyword evidence="8" id="KW-1185">Reference proteome</keyword>
<evidence type="ECO:0000256" key="2">
    <source>
        <dbReference type="ARBA" id="ARBA00022603"/>
    </source>
</evidence>
<reference evidence="7 8" key="1">
    <citation type="submission" date="2019-06" db="EMBL/GenBank/DDBJ databases">
        <title>Discovery of a novel chromosome fission-fusion reversal in muntjac.</title>
        <authorList>
            <person name="Mudd A.B."/>
            <person name="Bredeson J.V."/>
            <person name="Baum R."/>
            <person name="Hockemeyer D."/>
            <person name="Rokhsar D.S."/>
        </authorList>
    </citation>
    <scope>NUCLEOTIDE SEQUENCE [LARGE SCALE GENOMIC DNA]</scope>
    <source>
        <strain evidence="7">UCam_UCB_Mr</strain>
        <tissue evidence="7">Fibroblast cell line</tissue>
    </source>
</reference>
<dbReference type="InterPro" id="IPR030382">
    <property type="entry name" value="MeTrfase_TRM5/TYW2"/>
</dbReference>
<evidence type="ECO:0000259" key="6">
    <source>
        <dbReference type="PROSITE" id="PS51684"/>
    </source>
</evidence>
<keyword evidence="5" id="KW-0819">tRNA processing</keyword>
<keyword evidence="3" id="KW-0808">Transferase</keyword>
<comment type="caution">
    <text evidence="7">The sequence shown here is derived from an EMBL/GenBank/DDBJ whole genome shotgun (WGS) entry which is preliminary data.</text>
</comment>
<protein>
    <recommendedName>
        <fullName evidence="6">SAM-dependent methyltransferase TRM5/TYW2-type domain-containing protein</fullName>
    </recommendedName>
</protein>
<dbReference type="PROSITE" id="PS51684">
    <property type="entry name" value="SAM_MT_TRM5_TYW2"/>
    <property type="match status" value="1"/>
</dbReference>
<dbReference type="Proteomes" id="UP000326062">
    <property type="component" value="Chromosome 10"/>
</dbReference>
<feature type="non-terminal residue" evidence="7">
    <location>
        <position position="344"/>
    </location>
</feature>
<feature type="domain" description="SAM-dependent methyltransferase TRM5/TYW2-type" evidence="6">
    <location>
        <begin position="69"/>
        <end position="333"/>
    </location>
</feature>
<sequence length="344" mass="38988">MTSLILLPWASLIEKLSRVASIFLLDQRERFSILPEIERLSNHRDSELFSPHSNVQGMTELDRTACKKTGTIPEIKHPGLKCVIEDPEDEEGRLFRLDPYKMFTQLNVNPQILKYNLEQTYGNFKLEKILRAMLPEVQDVTSGFSRDYTYEFDFSKVSWNPCLSTEHNHITELLKPGDVPFDVFTGTGPLAIPAAKKNCTVFASDVNPESCKWLLHNCKLDKDFLQGPVKEELMQQLGPLSNGRKHSVRIVMNLTAKAIEFLTAFKAFLDGSHVAVSSFPLCTVNSFSKDANPAEDVSETSWNCIRHLLRSLQFSSLSDPNKVMLCITFRISAAVLYKNQIVNQ</sequence>
<gene>
    <name evidence="7" type="ORF">FD755_017426</name>
</gene>
<dbReference type="AlphaFoldDB" id="A0A5N3XCT7"/>
<dbReference type="GO" id="GO:0005759">
    <property type="term" value="C:mitochondrial matrix"/>
    <property type="evidence" value="ECO:0007669"/>
    <property type="project" value="TreeGrafter"/>
</dbReference>
<dbReference type="Gene3D" id="3.40.50.150">
    <property type="entry name" value="Vaccinia Virus protein VP39"/>
    <property type="match status" value="1"/>
</dbReference>
<evidence type="ECO:0000256" key="1">
    <source>
        <dbReference type="ARBA" id="ARBA00022490"/>
    </source>
</evidence>
<dbReference type="InterPro" id="IPR056743">
    <property type="entry name" value="TRM5-TYW2-like_MTfase"/>
</dbReference>